<keyword evidence="3" id="KW-1185">Reference proteome</keyword>
<evidence type="ECO:0000313" key="2">
    <source>
        <dbReference type="EMBL" id="RIB03456.1"/>
    </source>
</evidence>
<gene>
    <name evidence="2" type="ORF">C2G38_2224976</name>
</gene>
<dbReference type="AlphaFoldDB" id="A0A397U8K7"/>
<proteinExistence type="predicted"/>
<accession>A0A397U8K7</accession>
<keyword evidence="1" id="KW-1133">Transmembrane helix</keyword>
<comment type="caution">
    <text evidence="2">The sequence shown here is derived from an EMBL/GenBank/DDBJ whole genome shotgun (WGS) entry which is preliminary data.</text>
</comment>
<reference evidence="2 3" key="1">
    <citation type="submission" date="2018-06" db="EMBL/GenBank/DDBJ databases">
        <title>Comparative genomics reveals the genomic features of Rhizophagus irregularis, R. cerebriforme, R. diaphanum and Gigaspora rosea, and their symbiotic lifestyle signature.</title>
        <authorList>
            <person name="Morin E."/>
            <person name="San Clemente H."/>
            <person name="Chen E.C.H."/>
            <person name="De La Providencia I."/>
            <person name="Hainaut M."/>
            <person name="Kuo A."/>
            <person name="Kohler A."/>
            <person name="Murat C."/>
            <person name="Tang N."/>
            <person name="Roy S."/>
            <person name="Loubradou J."/>
            <person name="Henrissat B."/>
            <person name="Grigoriev I.V."/>
            <person name="Corradi N."/>
            <person name="Roux C."/>
            <person name="Martin F.M."/>
        </authorList>
    </citation>
    <scope>NUCLEOTIDE SEQUENCE [LARGE SCALE GENOMIC DNA]</scope>
    <source>
        <strain evidence="2 3">DAOM 194757</strain>
    </source>
</reference>
<evidence type="ECO:0000313" key="3">
    <source>
        <dbReference type="Proteomes" id="UP000266673"/>
    </source>
</evidence>
<evidence type="ECO:0000256" key="1">
    <source>
        <dbReference type="SAM" id="Phobius"/>
    </source>
</evidence>
<name>A0A397U8K7_9GLOM</name>
<dbReference type="EMBL" id="QKWP01002402">
    <property type="protein sequence ID" value="RIB03456.1"/>
    <property type="molecule type" value="Genomic_DNA"/>
</dbReference>
<dbReference type="Proteomes" id="UP000266673">
    <property type="component" value="Unassembled WGS sequence"/>
</dbReference>
<keyword evidence="1" id="KW-0812">Transmembrane</keyword>
<keyword evidence="1" id="KW-0472">Membrane</keyword>
<organism evidence="2 3">
    <name type="scientific">Gigaspora rosea</name>
    <dbReference type="NCBI Taxonomy" id="44941"/>
    <lineage>
        <taxon>Eukaryota</taxon>
        <taxon>Fungi</taxon>
        <taxon>Fungi incertae sedis</taxon>
        <taxon>Mucoromycota</taxon>
        <taxon>Glomeromycotina</taxon>
        <taxon>Glomeromycetes</taxon>
        <taxon>Diversisporales</taxon>
        <taxon>Gigasporaceae</taxon>
        <taxon>Gigaspora</taxon>
    </lineage>
</organism>
<feature type="transmembrane region" description="Helical" evidence="1">
    <location>
        <begin position="30"/>
        <end position="56"/>
    </location>
</feature>
<sequence length="71" mass="7651">MVEIAKYHGGNSNLELGPCHLAQCRRWCRLWLVSSLVLSLIPSLVGVAVVIVARFVSNDVDVVGGGVISIY</sequence>
<protein>
    <submittedName>
        <fullName evidence="2">Uncharacterized protein</fullName>
    </submittedName>
</protein>